<gene>
    <name evidence="3" type="ORF">EJ06DRAFT_293123</name>
</gene>
<dbReference type="PROSITE" id="PS00636">
    <property type="entry name" value="DNAJ_1"/>
    <property type="match status" value="1"/>
</dbReference>
<feature type="compositionally biased region" description="Pro residues" evidence="1">
    <location>
        <begin position="108"/>
        <end position="135"/>
    </location>
</feature>
<evidence type="ECO:0000313" key="3">
    <source>
        <dbReference type="EMBL" id="KAF2403771.1"/>
    </source>
</evidence>
<protein>
    <recommendedName>
        <fullName evidence="2">J domain-containing protein</fullName>
    </recommendedName>
</protein>
<dbReference type="GO" id="GO:0005737">
    <property type="term" value="C:cytoplasm"/>
    <property type="evidence" value="ECO:0007669"/>
    <property type="project" value="TreeGrafter"/>
</dbReference>
<name>A0A6G1I6G2_9PEZI</name>
<dbReference type="PRINTS" id="PR01217">
    <property type="entry name" value="PRICHEXTENSN"/>
</dbReference>
<dbReference type="FunFam" id="1.10.287.110:FF:000096">
    <property type="entry name" value="DnaJ domain protein"/>
    <property type="match status" value="1"/>
</dbReference>
<dbReference type="Proteomes" id="UP000799640">
    <property type="component" value="Unassembled WGS sequence"/>
</dbReference>
<feature type="compositionally biased region" description="Polar residues" evidence="1">
    <location>
        <begin position="664"/>
        <end position="677"/>
    </location>
</feature>
<feature type="compositionally biased region" description="Basic and acidic residues" evidence="1">
    <location>
        <begin position="196"/>
        <end position="215"/>
    </location>
</feature>
<evidence type="ECO:0000256" key="1">
    <source>
        <dbReference type="SAM" id="MobiDB-lite"/>
    </source>
</evidence>
<dbReference type="PROSITE" id="PS50076">
    <property type="entry name" value="DNAJ_2"/>
    <property type="match status" value="1"/>
</dbReference>
<feature type="compositionally biased region" description="Basic and acidic residues" evidence="1">
    <location>
        <begin position="61"/>
        <end position="77"/>
    </location>
</feature>
<keyword evidence="4" id="KW-1185">Reference proteome</keyword>
<dbReference type="AlphaFoldDB" id="A0A6G1I6G2"/>
<proteinExistence type="predicted"/>
<dbReference type="PRINTS" id="PR00625">
    <property type="entry name" value="JDOMAIN"/>
</dbReference>
<dbReference type="Gene3D" id="1.10.287.110">
    <property type="entry name" value="DnaJ domain"/>
    <property type="match status" value="1"/>
</dbReference>
<feature type="compositionally biased region" description="Basic and acidic residues" evidence="1">
    <location>
        <begin position="162"/>
        <end position="174"/>
    </location>
</feature>
<dbReference type="SUPFAM" id="SSF46565">
    <property type="entry name" value="Chaperone J-domain"/>
    <property type="match status" value="1"/>
</dbReference>
<dbReference type="InterPro" id="IPR001623">
    <property type="entry name" value="DnaJ_domain"/>
</dbReference>
<feature type="compositionally biased region" description="Polar residues" evidence="1">
    <location>
        <begin position="592"/>
        <end position="605"/>
    </location>
</feature>
<dbReference type="InterPro" id="IPR036869">
    <property type="entry name" value="J_dom_sf"/>
</dbReference>
<feature type="compositionally biased region" description="Polar residues" evidence="1">
    <location>
        <begin position="249"/>
        <end position="261"/>
    </location>
</feature>
<dbReference type="OrthoDB" id="10250354at2759"/>
<accession>A0A6G1I6G2</accession>
<reference evidence="3" key="1">
    <citation type="journal article" date="2020" name="Stud. Mycol.">
        <title>101 Dothideomycetes genomes: a test case for predicting lifestyles and emergence of pathogens.</title>
        <authorList>
            <person name="Haridas S."/>
            <person name="Albert R."/>
            <person name="Binder M."/>
            <person name="Bloem J."/>
            <person name="Labutti K."/>
            <person name="Salamov A."/>
            <person name="Andreopoulos B."/>
            <person name="Baker S."/>
            <person name="Barry K."/>
            <person name="Bills G."/>
            <person name="Bluhm B."/>
            <person name="Cannon C."/>
            <person name="Castanera R."/>
            <person name="Culley D."/>
            <person name="Daum C."/>
            <person name="Ezra D."/>
            <person name="Gonzalez J."/>
            <person name="Henrissat B."/>
            <person name="Kuo A."/>
            <person name="Liang C."/>
            <person name="Lipzen A."/>
            <person name="Lutzoni F."/>
            <person name="Magnuson J."/>
            <person name="Mondo S."/>
            <person name="Nolan M."/>
            <person name="Ohm R."/>
            <person name="Pangilinan J."/>
            <person name="Park H.-J."/>
            <person name="Ramirez L."/>
            <person name="Alfaro M."/>
            <person name="Sun H."/>
            <person name="Tritt A."/>
            <person name="Yoshinaga Y."/>
            <person name="Zwiers L.-H."/>
            <person name="Turgeon B."/>
            <person name="Goodwin S."/>
            <person name="Spatafora J."/>
            <person name="Crous P."/>
            <person name="Grigoriev I."/>
        </authorList>
    </citation>
    <scope>NUCLEOTIDE SEQUENCE</scope>
    <source>
        <strain evidence="3">CBS 262.69</strain>
    </source>
</reference>
<feature type="domain" description="J" evidence="2">
    <location>
        <begin position="9"/>
        <end position="75"/>
    </location>
</feature>
<feature type="compositionally biased region" description="Acidic residues" evidence="1">
    <location>
        <begin position="410"/>
        <end position="419"/>
    </location>
</feature>
<evidence type="ECO:0000313" key="4">
    <source>
        <dbReference type="Proteomes" id="UP000799640"/>
    </source>
</evidence>
<dbReference type="SMART" id="SM00271">
    <property type="entry name" value="DnaJ"/>
    <property type="match status" value="1"/>
</dbReference>
<dbReference type="InterPro" id="IPR051964">
    <property type="entry name" value="Chaperone_stress_response"/>
</dbReference>
<dbReference type="Pfam" id="PF00226">
    <property type="entry name" value="DnaJ"/>
    <property type="match status" value="1"/>
</dbReference>
<dbReference type="PANTHER" id="PTHR44029">
    <property type="entry name" value="DNAJ HOMOLOG SUBFAMILY C MEMBER 21"/>
    <property type="match status" value="1"/>
</dbReference>
<dbReference type="PANTHER" id="PTHR44029:SF1">
    <property type="entry name" value="DNAJ HOMOLOG SUBFAMILY C MEMBER 21"/>
    <property type="match status" value="1"/>
</dbReference>
<feature type="compositionally biased region" description="Pro residues" evidence="1">
    <location>
        <begin position="269"/>
        <end position="289"/>
    </location>
</feature>
<feature type="compositionally biased region" description="Polar residues" evidence="1">
    <location>
        <begin position="81"/>
        <end position="91"/>
    </location>
</feature>
<feature type="region of interest" description="Disordered" evidence="1">
    <location>
        <begin position="585"/>
        <end position="677"/>
    </location>
</feature>
<feature type="region of interest" description="Disordered" evidence="1">
    <location>
        <begin position="59"/>
        <end position="471"/>
    </location>
</feature>
<organism evidence="3 4">
    <name type="scientific">Trichodelitschia bisporula</name>
    <dbReference type="NCBI Taxonomy" id="703511"/>
    <lineage>
        <taxon>Eukaryota</taxon>
        <taxon>Fungi</taxon>
        <taxon>Dikarya</taxon>
        <taxon>Ascomycota</taxon>
        <taxon>Pezizomycotina</taxon>
        <taxon>Dothideomycetes</taxon>
        <taxon>Dothideomycetes incertae sedis</taxon>
        <taxon>Phaeotrichales</taxon>
        <taxon>Phaeotrichaceae</taxon>
        <taxon>Trichodelitschia</taxon>
    </lineage>
</organism>
<feature type="compositionally biased region" description="Polar residues" evidence="1">
    <location>
        <begin position="395"/>
        <end position="407"/>
    </location>
</feature>
<feature type="compositionally biased region" description="Polar residues" evidence="1">
    <location>
        <begin position="332"/>
        <end position="357"/>
    </location>
</feature>
<sequence length="677" mass="75030">MAKADPKVNYYAVLELTPTAGTEDIKKQFRKLARSYHPDRNPGKETEYVPKFQAIQAAHEILSDPQERAKYDADRRRLGLSSKTTGTNRYSAHSDFPPPPRRTARTQPPQPPPRANPTPPPTWWQHTAPPPPPQTPNSRRTGYARPTQPPPVPPRSGQDSAKAARDAAAREAEAAARAFHHFTHMPPGFGQPQREQWSDEEPRRPRASSRTERPEPFGSFGRSNTTRSSKKSGFDPSTPGIGDWEPQAPRSSAYTSYARQSTPKESPRSPKPQQPSPTSFPPPPPPPIHPTGNPFQTRPEDMPFTDNMPRMSQPYAAHPSEKSYFKPEPVRRSNTVRESSRQASSRGPTPTKTSPRGPTNRHRSVSPPRRASETPMSPRGRTPHAQPEAKKQSSDSRSNSMDPNFHQNELDSDDPDSDDSSLSGTNGSNGFSDPPRKKAEPGQFWRKTKAAGMRSMPETPLSGGGGAKPMGQERSYHMWAQQWPFGPERTNMKHKLPSWAFPSFVTTKKSKFDEQGKREEPVAQRGDELNGLVITECAHFVDFGFRTYISLVGGHVLTTASAALIFQDSCLLAALTLRAAARSISTRSSHRQSNCPSSVAQTPSSHPRLRPAVAPKRPLRAVPPAHQVLPARAMGARTQRVANRCHPWARGTRRRRRFRPSPPNSATRNSTKTSGTT</sequence>
<dbReference type="EMBL" id="ML996689">
    <property type="protein sequence ID" value="KAF2403771.1"/>
    <property type="molecule type" value="Genomic_DNA"/>
</dbReference>
<dbReference type="InterPro" id="IPR018253">
    <property type="entry name" value="DnaJ_domain_CS"/>
</dbReference>
<evidence type="ECO:0000259" key="2">
    <source>
        <dbReference type="PROSITE" id="PS50076"/>
    </source>
</evidence>
<feature type="compositionally biased region" description="Basic and acidic residues" evidence="1">
    <location>
        <begin position="319"/>
        <end position="331"/>
    </location>
</feature>
<dbReference type="CDD" id="cd06257">
    <property type="entry name" value="DnaJ"/>
    <property type="match status" value="1"/>
</dbReference>